<sequence>MGIVTVACEMLWQKVQPLHMPLPTREKWMKVAGRFEKLWHCSNCCGALDSKLVRLQIPNHSGSLYRFYRDFNALVLQAVVSADARFLAVDIGDFDRNSDGGVFNHFDIGMKFITNNLYIPPQ</sequence>
<accession>A0ABQ9HLU1</accession>
<name>A0ABQ9HLU1_9NEOP</name>
<keyword evidence="2" id="KW-1185">Reference proteome</keyword>
<evidence type="ECO:0000313" key="2">
    <source>
        <dbReference type="Proteomes" id="UP001159363"/>
    </source>
</evidence>
<evidence type="ECO:0000313" key="1">
    <source>
        <dbReference type="EMBL" id="KAJ8884873.1"/>
    </source>
</evidence>
<comment type="caution">
    <text evidence="1">The sequence shown here is derived from an EMBL/GenBank/DDBJ whole genome shotgun (WGS) entry which is preliminary data.</text>
</comment>
<proteinExistence type="predicted"/>
<gene>
    <name evidence="1" type="ORF">PR048_011069</name>
</gene>
<organism evidence="1 2">
    <name type="scientific">Dryococelus australis</name>
    <dbReference type="NCBI Taxonomy" id="614101"/>
    <lineage>
        <taxon>Eukaryota</taxon>
        <taxon>Metazoa</taxon>
        <taxon>Ecdysozoa</taxon>
        <taxon>Arthropoda</taxon>
        <taxon>Hexapoda</taxon>
        <taxon>Insecta</taxon>
        <taxon>Pterygota</taxon>
        <taxon>Neoptera</taxon>
        <taxon>Polyneoptera</taxon>
        <taxon>Phasmatodea</taxon>
        <taxon>Verophasmatodea</taxon>
        <taxon>Anareolatae</taxon>
        <taxon>Phasmatidae</taxon>
        <taxon>Eurycanthinae</taxon>
        <taxon>Dryococelus</taxon>
    </lineage>
</organism>
<dbReference type="Proteomes" id="UP001159363">
    <property type="component" value="Chromosome X"/>
</dbReference>
<reference evidence="1 2" key="1">
    <citation type="submission" date="2023-02" db="EMBL/GenBank/DDBJ databases">
        <title>LHISI_Scaffold_Assembly.</title>
        <authorList>
            <person name="Stuart O.P."/>
            <person name="Cleave R."/>
            <person name="Magrath M.J.L."/>
            <person name="Mikheyev A.S."/>
        </authorList>
    </citation>
    <scope>NUCLEOTIDE SEQUENCE [LARGE SCALE GENOMIC DNA]</scope>
    <source>
        <strain evidence="1">Daus_M_001</strain>
        <tissue evidence="1">Leg muscle</tissue>
    </source>
</reference>
<protein>
    <submittedName>
        <fullName evidence="1">Uncharacterized protein</fullName>
    </submittedName>
</protein>
<dbReference type="EMBL" id="JARBHB010000004">
    <property type="protein sequence ID" value="KAJ8884873.1"/>
    <property type="molecule type" value="Genomic_DNA"/>
</dbReference>